<feature type="compositionally biased region" description="Basic and acidic residues" evidence="8">
    <location>
        <begin position="1"/>
        <end position="10"/>
    </location>
</feature>
<feature type="region of interest" description="Disordered" evidence="8">
    <location>
        <begin position="607"/>
        <end position="690"/>
    </location>
</feature>
<protein>
    <recommendedName>
        <fullName evidence="3">Exocyst complex component EXO84</fullName>
    </recommendedName>
</protein>
<keyword evidence="7" id="KW-0175">Coiled coil</keyword>
<comment type="similarity">
    <text evidence="2">Belongs to the EXO84 family.</text>
</comment>
<dbReference type="Gene3D" id="2.30.29.30">
    <property type="entry name" value="Pleckstrin-homology domain (PH domain)/Phosphotyrosine-binding domain (PTB)"/>
    <property type="match status" value="1"/>
</dbReference>
<keyword evidence="5" id="KW-0268">Exocytosis</keyword>
<dbReference type="HOGENOM" id="CLU_012488_1_0_1"/>
<dbReference type="GO" id="GO:0000145">
    <property type="term" value="C:exocyst"/>
    <property type="evidence" value="ECO:0007669"/>
    <property type="project" value="InterPro"/>
</dbReference>
<sequence length="690" mass="77524">MSLRKKDANNETRGAVPRPRPQKRLNKGGRVEDRIKQRMSMRYADISGPTGLSIPNIPALPIGTRGIVSERIDEGEKEGGAFGGRENVYESIPRGIDTKAMEQEKFDPEAYLKLMLANSTEAELKSLRSSLMAAKEATQTDLKKSVFNNYEQFVSISKEISTLENDLLELKQSLSEWKSMPSLLQVEDDGSDRRRITRSSVADLRTLYANQLQTLHSQVEGSAKFVPIIPGRHVVAEFGEIASLNSATYKIENAVHFVLLDDLFLVARRRQRRTAGGGGRLVADKCWQLGNVVLQDVKDSAEVTNVIKVRHQKETYVYRMERAKDKKSLLSSFRQAFEELAARKRKEREDDHERRRSVWVDGSDPFKLPEADAMPALPDWLKEIAGQGGMTDAKEKAERDARWIEDFCDDLTVAIALREWENAVILIEDGEKRISTVPLLTPKLNVLKTQLTTDLLHALSDPMQRKTSVIFLTRLLDKLQAGALTRSTFLGMRRELMKKRIRALRFEGSVELYISDLAIVVFTGIKHTADWFLESFRERETASSLVQWAKEQIETFAEMFRKQVHGSDVSPQTLQDCLEVTRLQAKRHLKDNSLDFSHLLEHLLISPEPPISPPAFARRPSPSTPTMASELTSSQTITIESPRPARPPRGPPPRSRDRPGSAAGSPAPSSPSTPKPNGNGSATPRRDGMF</sequence>
<feature type="compositionally biased region" description="Pro residues" evidence="8">
    <location>
        <begin position="644"/>
        <end position="653"/>
    </location>
</feature>
<dbReference type="InterPro" id="IPR042561">
    <property type="entry name" value="Exo84_C_1"/>
</dbReference>
<accession>A0A0C9VDF8</accession>
<dbReference type="Proteomes" id="UP000054279">
    <property type="component" value="Unassembled WGS sequence"/>
</dbReference>
<evidence type="ECO:0000256" key="3">
    <source>
        <dbReference type="ARBA" id="ARBA00021269"/>
    </source>
</evidence>
<evidence type="ECO:0000256" key="8">
    <source>
        <dbReference type="SAM" id="MobiDB-lite"/>
    </source>
</evidence>
<dbReference type="GO" id="GO:0006887">
    <property type="term" value="P:exocytosis"/>
    <property type="evidence" value="ECO:0007669"/>
    <property type="project" value="UniProtKB-KW"/>
</dbReference>
<organism evidence="10 11">
    <name type="scientific">Sphaerobolus stellatus (strain SS14)</name>
    <dbReference type="NCBI Taxonomy" id="990650"/>
    <lineage>
        <taxon>Eukaryota</taxon>
        <taxon>Fungi</taxon>
        <taxon>Dikarya</taxon>
        <taxon>Basidiomycota</taxon>
        <taxon>Agaricomycotina</taxon>
        <taxon>Agaricomycetes</taxon>
        <taxon>Phallomycetidae</taxon>
        <taxon>Geastrales</taxon>
        <taxon>Sphaerobolaceae</taxon>
        <taxon>Sphaerobolus</taxon>
    </lineage>
</organism>
<evidence type="ECO:0000256" key="4">
    <source>
        <dbReference type="ARBA" id="ARBA00022448"/>
    </source>
</evidence>
<dbReference type="PANTHER" id="PTHR21426:SF12">
    <property type="entry name" value="EXOCYST COMPLEX COMPONENT 8"/>
    <property type="match status" value="1"/>
</dbReference>
<evidence type="ECO:0000256" key="7">
    <source>
        <dbReference type="SAM" id="Coils"/>
    </source>
</evidence>
<evidence type="ECO:0000259" key="9">
    <source>
        <dbReference type="Pfam" id="PF16528"/>
    </source>
</evidence>
<dbReference type="OrthoDB" id="642193at2759"/>
<dbReference type="Gene3D" id="1.20.58.1210">
    <property type="entry name" value="Exo84p, N-terminal helical domain"/>
    <property type="match status" value="1"/>
</dbReference>
<evidence type="ECO:0000256" key="6">
    <source>
        <dbReference type="ARBA" id="ARBA00022927"/>
    </source>
</evidence>
<feature type="coiled-coil region" evidence="7">
    <location>
        <begin position="117"/>
        <end position="180"/>
    </location>
</feature>
<evidence type="ECO:0000256" key="5">
    <source>
        <dbReference type="ARBA" id="ARBA00022483"/>
    </source>
</evidence>
<keyword evidence="11" id="KW-1185">Reference proteome</keyword>
<feature type="compositionally biased region" description="Low complexity" evidence="8">
    <location>
        <begin position="614"/>
        <end position="625"/>
    </location>
</feature>
<feature type="compositionally biased region" description="Polar residues" evidence="8">
    <location>
        <begin position="626"/>
        <end position="639"/>
    </location>
</feature>
<proteinExistence type="inferred from homology"/>
<dbReference type="Gene3D" id="1.20.58.1220">
    <property type="entry name" value="Exo84p, C-terminal helical domain"/>
    <property type="match status" value="1"/>
</dbReference>
<feature type="region of interest" description="Disordered" evidence="8">
    <location>
        <begin position="1"/>
        <end position="34"/>
    </location>
</feature>
<gene>
    <name evidence="10" type="ORF">M422DRAFT_781017</name>
</gene>
<dbReference type="Pfam" id="PF25345">
    <property type="entry name" value="PH_EXO84"/>
    <property type="match status" value="1"/>
</dbReference>
<dbReference type="GO" id="GO:0030133">
    <property type="term" value="C:transport vesicle"/>
    <property type="evidence" value="ECO:0007669"/>
    <property type="project" value="UniProtKB-SubCell"/>
</dbReference>
<dbReference type="InterPro" id="IPR033961">
    <property type="entry name" value="Exo84"/>
</dbReference>
<dbReference type="SUPFAM" id="SSF74788">
    <property type="entry name" value="Cullin repeat-like"/>
    <property type="match status" value="1"/>
</dbReference>
<reference evidence="10 11" key="1">
    <citation type="submission" date="2014-06" db="EMBL/GenBank/DDBJ databases">
        <title>Evolutionary Origins and Diversification of the Mycorrhizal Mutualists.</title>
        <authorList>
            <consortium name="DOE Joint Genome Institute"/>
            <consortium name="Mycorrhizal Genomics Consortium"/>
            <person name="Kohler A."/>
            <person name="Kuo A."/>
            <person name="Nagy L.G."/>
            <person name="Floudas D."/>
            <person name="Copeland A."/>
            <person name="Barry K.W."/>
            <person name="Cichocki N."/>
            <person name="Veneault-Fourrey C."/>
            <person name="LaButti K."/>
            <person name="Lindquist E.A."/>
            <person name="Lipzen A."/>
            <person name="Lundell T."/>
            <person name="Morin E."/>
            <person name="Murat C."/>
            <person name="Riley R."/>
            <person name="Ohm R."/>
            <person name="Sun H."/>
            <person name="Tunlid A."/>
            <person name="Henrissat B."/>
            <person name="Grigoriev I.V."/>
            <person name="Hibbett D.S."/>
            <person name="Martin F."/>
        </authorList>
    </citation>
    <scope>NUCLEOTIDE SEQUENCE [LARGE SCALE GENOMIC DNA]</scope>
    <source>
        <strain evidence="10 11">SS14</strain>
    </source>
</reference>
<keyword evidence="4" id="KW-0813">Transport</keyword>
<feature type="domain" description="Exocyst component Exo84 C-terminal" evidence="9">
    <location>
        <begin position="402"/>
        <end position="596"/>
    </location>
</feature>
<comment type="subcellular location">
    <subcellularLocation>
        <location evidence="1">Cytoplasmic vesicle</location>
        <location evidence="1">Secretory vesicle</location>
    </subcellularLocation>
</comment>
<dbReference type="PANTHER" id="PTHR21426">
    <property type="entry name" value="EXOCYST COMPLEX COMPONENT 8"/>
    <property type="match status" value="1"/>
</dbReference>
<keyword evidence="6" id="KW-0653">Protein transport</keyword>
<dbReference type="GO" id="GO:0006893">
    <property type="term" value="P:Golgi to plasma membrane transport"/>
    <property type="evidence" value="ECO:0007669"/>
    <property type="project" value="TreeGrafter"/>
</dbReference>
<dbReference type="InterPro" id="IPR032403">
    <property type="entry name" value="Exo84_C"/>
</dbReference>
<dbReference type="EMBL" id="KN837152">
    <property type="protein sequence ID" value="KIJ39437.1"/>
    <property type="molecule type" value="Genomic_DNA"/>
</dbReference>
<dbReference type="Pfam" id="PF16528">
    <property type="entry name" value="Exo84_C"/>
    <property type="match status" value="1"/>
</dbReference>
<dbReference type="InterPro" id="IPR011993">
    <property type="entry name" value="PH-like_dom_sf"/>
</dbReference>
<evidence type="ECO:0000313" key="11">
    <source>
        <dbReference type="Proteomes" id="UP000054279"/>
    </source>
</evidence>
<dbReference type="InterPro" id="IPR042560">
    <property type="entry name" value="Exo84_C_2"/>
</dbReference>
<dbReference type="Pfam" id="PF08700">
    <property type="entry name" value="VPS51_Exo84_N"/>
    <property type="match status" value="1"/>
</dbReference>
<dbReference type="GO" id="GO:0015031">
    <property type="term" value="P:protein transport"/>
    <property type="evidence" value="ECO:0007669"/>
    <property type="project" value="UniProtKB-KW"/>
</dbReference>
<evidence type="ECO:0000313" key="10">
    <source>
        <dbReference type="EMBL" id="KIJ39437.1"/>
    </source>
</evidence>
<name>A0A0C9VDF8_SPHS4</name>
<evidence type="ECO:0000256" key="1">
    <source>
        <dbReference type="ARBA" id="ARBA00004398"/>
    </source>
</evidence>
<dbReference type="InterPro" id="IPR016159">
    <property type="entry name" value="Cullin_repeat-like_dom_sf"/>
</dbReference>
<dbReference type="SUPFAM" id="SSF50729">
    <property type="entry name" value="PH domain-like"/>
    <property type="match status" value="1"/>
</dbReference>
<evidence type="ECO:0000256" key="2">
    <source>
        <dbReference type="ARBA" id="ARBA00007210"/>
    </source>
</evidence>
<dbReference type="AlphaFoldDB" id="A0A0C9VDF8"/>